<dbReference type="Pfam" id="PF01554">
    <property type="entry name" value="MatE"/>
    <property type="match status" value="2"/>
</dbReference>
<comment type="caution">
    <text evidence="7">The sequence shown here is derived from an EMBL/GenBank/DDBJ whole genome shotgun (WGS) entry which is preliminary data.</text>
</comment>
<dbReference type="CDD" id="cd13132">
    <property type="entry name" value="MATE_eukaryotic"/>
    <property type="match status" value="1"/>
</dbReference>
<dbReference type="InterPro" id="IPR045069">
    <property type="entry name" value="MATE_euk"/>
</dbReference>
<feature type="transmembrane region" description="Helical" evidence="6">
    <location>
        <begin position="459"/>
        <end position="480"/>
    </location>
</feature>
<feature type="transmembrane region" description="Helical" evidence="6">
    <location>
        <begin position="232"/>
        <end position="257"/>
    </location>
</feature>
<evidence type="ECO:0000256" key="6">
    <source>
        <dbReference type="SAM" id="Phobius"/>
    </source>
</evidence>
<evidence type="ECO:0000313" key="7">
    <source>
        <dbReference type="EMBL" id="CAI2364938.1"/>
    </source>
</evidence>
<comment type="subcellular location">
    <subcellularLocation>
        <location evidence="1">Membrane</location>
        <topology evidence="1">Multi-pass membrane protein</topology>
    </subcellularLocation>
</comment>
<evidence type="ECO:0000256" key="2">
    <source>
        <dbReference type="ARBA" id="ARBA00010199"/>
    </source>
</evidence>
<keyword evidence="4 6" id="KW-1133">Transmembrane helix</keyword>
<evidence type="ECO:0008006" key="9">
    <source>
        <dbReference type="Google" id="ProtNLM"/>
    </source>
</evidence>
<organism evidence="7 8">
    <name type="scientific">Euplotes crassus</name>
    <dbReference type="NCBI Taxonomy" id="5936"/>
    <lineage>
        <taxon>Eukaryota</taxon>
        <taxon>Sar</taxon>
        <taxon>Alveolata</taxon>
        <taxon>Ciliophora</taxon>
        <taxon>Intramacronucleata</taxon>
        <taxon>Spirotrichea</taxon>
        <taxon>Hypotrichia</taxon>
        <taxon>Euplotida</taxon>
        <taxon>Euplotidae</taxon>
        <taxon>Moneuplotes</taxon>
    </lineage>
</organism>
<feature type="transmembrane region" description="Helical" evidence="6">
    <location>
        <begin position="57"/>
        <end position="80"/>
    </location>
</feature>
<dbReference type="GO" id="GO:1990961">
    <property type="term" value="P:xenobiotic detoxification by transmembrane export across the plasma membrane"/>
    <property type="evidence" value="ECO:0007669"/>
    <property type="project" value="InterPro"/>
</dbReference>
<comment type="similarity">
    <text evidence="2">Belongs to the multi antimicrobial extrusion (MATE) (TC 2.A.66.1) family.</text>
</comment>
<keyword evidence="5 6" id="KW-0472">Membrane</keyword>
<dbReference type="InterPro" id="IPR002528">
    <property type="entry name" value="MATE_fam"/>
</dbReference>
<dbReference type="Proteomes" id="UP001295684">
    <property type="component" value="Unassembled WGS sequence"/>
</dbReference>
<feature type="transmembrane region" description="Helical" evidence="6">
    <location>
        <begin position="141"/>
        <end position="161"/>
    </location>
</feature>
<keyword evidence="3 6" id="KW-0812">Transmembrane</keyword>
<evidence type="ECO:0000256" key="1">
    <source>
        <dbReference type="ARBA" id="ARBA00004141"/>
    </source>
</evidence>
<reference evidence="7" key="1">
    <citation type="submission" date="2023-07" db="EMBL/GenBank/DDBJ databases">
        <authorList>
            <consortium name="AG Swart"/>
            <person name="Singh M."/>
            <person name="Singh A."/>
            <person name="Seah K."/>
            <person name="Emmerich C."/>
        </authorList>
    </citation>
    <scope>NUCLEOTIDE SEQUENCE</scope>
    <source>
        <strain evidence="7">DP1</strain>
    </source>
</reference>
<name>A0AAD1UA78_EUPCR</name>
<dbReference type="GO" id="GO:0016020">
    <property type="term" value="C:membrane"/>
    <property type="evidence" value="ECO:0007669"/>
    <property type="project" value="UniProtKB-SubCell"/>
</dbReference>
<evidence type="ECO:0000256" key="5">
    <source>
        <dbReference type="ARBA" id="ARBA00023136"/>
    </source>
</evidence>
<feature type="transmembrane region" description="Helical" evidence="6">
    <location>
        <begin position="400"/>
        <end position="420"/>
    </location>
</feature>
<dbReference type="NCBIfam" id="TIGR00797">
    <property type="entry name" value="matE"/>
    <property type="match status" value="1"/>
</dbReference>
<accession>A0AAD1UA78</accession>
<dbReference type="EMBL" id="CAMPGE010006094">
    <property type="protein sequence ID" value="CAI2364938.1"/>
    <property type="molecule type" value="Genomic_DNA"/>
</dbReference>
<gene>
    <name evidence="7" type="ORF">ECRASSUSDP1_LOCUS6288</name>
</gene>
<keyword evidence="8" id="KW-1185">Reference proteome</keyword>
<feature type="transmembrane region" description="Helical" evidence="6">
    <location>
        <begin position="358"/>
        <end position="380"/>
    </location>
</feature>
<sequence>MSDQEQTHKDNALKKSVECESFSIEESHGSQESLLFEKSMMAFKDQKIPLMGSLKEILFASIPSMFGLVFQVLTEVSNLVFVGQYGGAKDLSGVGLGNMLVNIIIFSIGMGMNGALDTLVSQSHGNKQYYLCGVYLNRARIIQAILFVPGAILLLFTKQILILFQQEEEASEIARLYVCAMIPGLFAMTQFETLRRYLQGMEIFHITMIIQCSTMVLHFLWTYLLFVVLDMGILGVSIATLITFWLNLLSATLLLTYKKGIVHEQSWSFFNKDSFAGWGQYIRYGIPATCMLCLEWWAFEVLEIFAGMVSVDVLAAHVIFQNFLYFLFQIPFGIGFASANLIGNCLGDCNPSKARKYFHSALLLIFMITTVIDILIFTFRSSLSRIYTQEDSVNIIVRDTTPVVVVMVMLDFPQGVLAGVLRGIGSQDFGSFVTLVGYWIFSLPGAVILTFVFDLQLKGIWGGIQIGTLVCFSSFLYRCLTANWTQLSKDAVKRIHDEKLKLIEGTNSK</sequence>
<evidence type="ECO:0000313" key="8">
    <source>
        <dbReference type="Proteomes" id="UP001295684"/>
    </source>
</evidence>
<dbReference type="AlphaFoldDB" id="A0AAD1UA78"/>
<evidence type="ECO:0000256" key="3">
    <source>
        <dbReference type="ARBA" id="ARBA00022692"/>
    </source>
</evidence>
<feature type="transmembrane region" description="Helical" evidence="6">
    <location>
        <begin position="173"/>
        <end position="191"/>
    </location>
</feature>
<feature type="transmembrane region" description="Helical" evidence="6">
    <location>
        <begin position="432"/>
        <end position="453"/>
    </location>
</feature>
<feature type="transmembrane region" description="Helical" evidence="6">
    <location>
        <begin position="203"/>
        <end position="226"/>
    </location>
</feature>
<dbReference type="PANTHER" id="PTHR11206">
    <property type="entry name" value="MULTIDRUG RESISTANCE PROTEIN"/>
    <property type="match status" value="1"/>
</dbReference>
<dbReference type="GO" id="GO:0015297">
    <property type="term" value="F:antiporter activity"/>
    <property type="evidence" value="ECO:0007669"/>
    <property type="project" value="InterPro"/>
</dbReference>
<evidence type="ECO:0000256" key="4">
    <source>
        <dbReference type="ARBA" id="ARBA00022989"/>
    </source>
</evidence>
<dbReference type="GO" id="GO:0042910">
    <property type="term" value="F:xenobiotic transmembrane transporter activity"/>
    <property type="evidence" value="ECO:0007669"/>
    <property type="project" value="InterPro"/>
</dbReference>
<protein>
    <recommendedName>
        <fullName evidence="9">Protein DETOXIFICATION</fullName>
    </recommendedName>
</protein>
<feature type="transmembrane region" description="Helical" evidence="6">
    <location>
        <begin position="100"/>
        <end position="120"/>
    </location>
</feature>
<proteinExistence type="inferred from homology"/>